<accession>A0A1J1IQN0</accession>
<dbReference type="Proteomes" id="UP000183832">
    <property type="component" value="Unassembled WGS sequence"/>
</dbReference>
<evidence type="ECO:0000313" key="2">
    <source>
        <dbReference type="Proteomes" id="UP000183832"/>
    </source>
</evidence>
<organism evidence="1 2">
    <name type="scientific">Clunio marinus</name>
    <dbReference type="NCBI Taxonomy" id="568069"/>
    <lineage>
        <taxon>Eukaryota</taxon>
        <taxon>Metazoa</taxon>
        <taxon>Ecdysozoa</taxon>
        <taxon>Arthropoda</taxon>
        <taxon>Hexapoda</taxon>
        <taxon>Insecta</taxon>
        <taxon>Pterygota</taxon>
        <taxon>Neoptera</taxon>
        <taxon>Endopterygota</taxon>
        <taxon>Diptera</taxon>
        <taxon>Nematocera</taxon>
        <taxon>Chironomoidea</taxon>
        <taxon>Chironomidae</taxon>
        <taxon>Clunio</taxon>
    </lineage>
</organism>
<dbReference type="AlphaFoldDB" id="A0A1J1IQN0"/>
<protein>
    <submittedName>
        <fullName evidence="1">CLUMA_CG015464, isoform A</fullName>
    </submittedName>
</protein>
<proteinExistence type="predicted"/>
<keyword evidence="2" id="KW-1185">Reference proteome</keyword>
<dbReference type="EMBL" id="CVRI01000057">
    <property type="protein sequence ID" value="CRL01852.1"/>
    <property type="molecule type" value="Genomic_DNA"/>
</dbReference>
<evidence type="ECO:0000313" key="1">
    <source>
        <dbReference type="EMBL" id="CRL01852.1"/>
    </source>
</evidence>
<sequence>MKNSSSIHEKYATRSTIFGNQNHPKSYGKRQASHESNLGILCHDNMKCSIRIIFETGKLQMLPEIRKYRFCIASQKPQLTNNEFFFMPFNCTDSCYEGKSLSSMLIVIEALVMLFVKFQSMYEKFVIYFSTCCAFESSTPTGDAKHKLHCFFADNNQHTARFSFHWKLLGLQTSTKQVKNISTDALSAPLEVFLILFQIQFSQETIQTEQTRTLLLNFSLTSLPSNDGKAISVEEN</sequence>
<gene>
    <name evidence="1" type="ORF">CLUMA_CG015464</name>
</gene>
<name>A0A1J1IQN0_9DIPT</name>
<reference evidence="1 2" key="1">
    <citation type="submission" date="2015-04" db="EMBL/GenBank/DDBJ databases">
        <authorList>
            <person name="Syromyatnikov M.Y."/>
            <person name="Popov V.N."/>
        </authorList>
    </citation>
    <scope>NUCLEOTIDE SEQUENCE [LARGE SCALE GENOMIC DNA]</scope>
</reference>